<keyword evidence="8" id="KW-1185">Reference proteome</keyword>
<dbReference type="Gene3D" id="3.30.1150.10">
    <property type="match status" value="1"/>
</dbReference>
<keyword evidence="3" id="KW-1133">Transmembrane helix</keyword>
<feature type="domain" description="TonB C-terminal" evidence="6">
    <location>
        <begin position="30"/>
        <end position="125"/>
    </location>
</feature>
<comment type="caution">
    <text evidence="7">The sequence shown here is derived from an EMBL/GenBank/DDBJ whole genome shotgun (WGS) entry which is preliminary data.</text>
</comment>
<feature type="signal peptide" evidence="5">
    <location>
        <begin position="1"/>
        <end position="22"/>
    </location>
</feature>
<keyword evidence="5" id="KW-0732">Signal</keyword>
<dbReference type="InterPro" id="IPR006260">
    <property type="entry name" value="TonB/TolA_C"/>
</dbReference>
<dbReference type="Proteomes" id="UP001157440">
    <property type="component" value="Unassembled WGS sequence"/>
</dbReference>
<evidence type="ECO:0000259" key="6">
    <source>
        <dbReference type="PROSITE" id="PS52015"/>
    </source>
</evidence>
<evidence type="ECO:0000256" key="1">
    <source>
        <dbReference type="ARBA" id="ARBA00004167"/>
    </source>
</evidence>
<evidence type="ECO:0000313" key="8">
    <source>
        <dbReference type="Proteomes" id="UP001157440"/>
    </source>
</evidence>
<protein>
    <recommendedName>
        <fullName evidence="6">TonB C-terminal domain-containing protein</fullName>
    </recommendedName>
</protein>
<proteinExistence type="predicted"/>
<feature type="chain" id="PRO_5041400184" description="TonB C-terminal domain-containing protein" evidence="5">
    <location>
        <begin position="23"/>
        <end position="134"/>
    </location>
</feature>
<dbReference type="GO" id="GO:0016020">
    <property type="term" value="C:membrane"/>
    <property type="evidence" value="ECO:0007669"/>
    <property type="project" value="UniProtKB-SubCell"/>
</dbReference>
<evidence type="ECO:0000313" key="7">
    <source>
        <dbReference type="EMBL" id="GLS68463.1"/>
    </source>
</evidence>
<keyword evidence="2" id="KW-0812">Transmembrane</keyword>
<accession>A0AA37THI3</accession>
<comment type="subcellular location">
    <subcellularLocation>
        <location evidence="1">Membrane</location>
        <topology evidence="1">Single-pass membrane protein</topology>
    </subcellularLocation>
</comment>
<dbReference type="AlphaFoldDB" id="A0AA37THI3"/>
<evidence type="ECO:0000256" key="3">
    <source>
        <dbReference type="ARBA" id="ARBA00022989"/>
    </source>
</evidence>
<dbReference type="Pfam" id="PF03544">
    <property type="entry name" value="TonB_C"/>
    <property type="match status" value="1"/>
</dbReference>
<dbReference type="PROSITE" id="PS52015">
    <property type="entry name" value="TONB_CTD"/>
    <property type="match status" value="1"/>
</dbReference>
<sequence length="134" mass="13455">MLAPGIVAVGLLLVPWAAPARGAEGPTVRAWLSDLVTRIDAVDRAGARPRPGRRAGTVVVHVEIAADGSLQRIEVERSSGVPDLDQRALRAVQGAVQGKAAGSVQGAGPLAPPPAALLGGAGVADLSIPVDLGR</sequence>
<name>A0AA37THI3_9HYPH</name>
<dbReference type="NCBIfam" id="TIGR01352">
    <property type="entry name" value="tonB_Cterm"/>
    <property type="match status" value="1"/>
</dbReference>
<reference evidence="8" key="1">
    <citation type="journal article" date="2019" name="Int. J. Syst. Evol. Microbiol.">
        <title>The Global Catalogue of Microorganisms (GCM) 10K type strain sequencing project: providing services to taxonomists for standard genome sequencing and annotation.</title>
        <authorList>
            <consortium name="The Broad Institute Genomics Platform"/>
            <consortium name="The Broad Institute Genome Sequencing Center for Infectious Disease"/>
            <person name="Wu L."/>
            <person name="Ma J."/>
        </authorList>
    </citation>
    <scope>NUCLEOTIDE SEQUENCE [LARGE SCALE GENOMIC DNA]</scope>
    <source>
        <strain evidence="8">NBRC 103632</strain>
    </source>
</reference>
<dbReference type="SUPFAM" id="SSF74653">
    <property type="entry name" value="TolA/TonB C-terminal domain"/>
    <property type="match status" value="1"/>
</dbReference>
<dbReference type="GO" id="GO:0055085">
    <property type="term" value="P:transmembrane transport"/>
    <property type="evidence" value="ECO:0007669"/>
    <property type="project" value="InterPro"/>
</dbReference>
<gene>
    <name evidence="7" type="ORF">GCM10007890_04750</name>
</gene>
<keyword evidence="4" id="KW-0472">Membrane</keyword>
<evidence type="ECO:0000256" key="5">
    <source>
        <dbReference type="SAM" id="SignalP"/>
    </source>
</evidence>
<dbReference type="InterPro" id="IPR037682">
    <property type="entry name" value="TonB_C"/>
</dbReference>
<organism evidence="7 8">
    <name type="scientific">Methylobacterium tardum</name>
    <dbReference type="NCBI Taxonomy" id="374432"/>
    <lineage>
        <taxon>Bacteria</taxon>
        <taxon>Pseudomonadati</taxon>
        <taxon>Pseudomonadota</taxon>
        <taxon>Alphaproteobacteria</taxon>
        <taxon>Hyphomicrobiales</taxon>
        <taxon>Methylobacteriaceae</taxon>
        <taxon>Methylobacterium</taxon>
    </lineage>
</organism>
<dbReference type="EMBL" id="BSPL01000005">
    <property type="protein sequence ID" value="GLS68463.1"/>
    <property type="molecule type" value="Genomic_DNA"/>
</dbReference>
<evidence type="ECO:0000256" key="4">
    <source>
        <dbReference type="ARBA" id="ARBA00023136"/>
    </source>
</evidence>
<evidence type="ECO:0000256" key="2">
    <source>
        <dbReference type="ARBA" id="ARBA00022692"/>
    </source>
</evidence>